<accession>A0ABY5YIL3</accession>
<dbReference type="InterPro" id="IPR036983">
    <property type="entry name" value="AIM24_sf"/>
</dbReference>
<dbReference type="PANTHER" id="PTHR38074">
    <property type="entry name" value="ALTERED INHERITANCE OF MITOCHONDRIA PROTEIN 24, MITOCHONDRIAL"/>
    <property type="match status" value="1"/>
</dbReference>
<keyword evidence="2" id="KW-1185">Reference proteome</keyword>
<dbReference type="Gene3D" id="3.60.160.10">
    <property type="entry name" value="Mitochondrial biogenesis AIM24"/>
    <property type="match status" value="1"/>
</dbReference>
<dbReference type="PANTHER" id="PTHR38074:SF1">
    <property type="entry name" value="ALTERED INHERITANCE OF MITOCHONDRIA PROTEIN 24, MITOCHONDRIAL"/>
    <property type="match status" value="1"/>
</dbReference>
<dbReference type="Proteomes" id="UP001060261">
    <property type="component" value="Chromosome"/>
</dbReference>
<proteinExistence type="predicted"/>
<sequence>MEKRRENLKQLDTAAGQGVTFTTYQSPVQPHDLYEAQHFYAADRMGMRPNVLEIKLDGGGALLQPGAFQFSRGNVRMKSISGMQSNLGGNQNNQGGGLGGLGGLLGGVARMAAGRAMGESSARNLFQGNGVVWTEPTYKHLIIGEKDTPNDNYIIDDGAFYSCETTMDMSPRLMLDARAFGGNGLVSPELKGTGFFVLESPVPFEEIEIHTLQNDEMRVDGDLILLFSSSLQFNIEKFDRGWFSTYRSGEGMIYSLTGSGVVWLTPTAQAARKQVAIPLGDSSSGLKT</sequence>
<gene>
    <name evidence="1" type="ORF">N0D28_14875</name>
</gene>
<dbReference type="EMBL" id="CP104213">
    <property type="protein sequence ID" value="UWX63981.1"/>
    <property type="molecule type" value="Genomic_DNA"/>
</dbReference>
<dbReference type="InterPro" id="IPR016031">
    <property type="entry name" value="Trp_RNA-bd_attenuator-like_dom"/>
</dbReference>
<name>A0ABY5YIL3_9DEIO</name>
<reference evidence="1" key="1">
    <citation type="submission" date="2022-09" db="EMBL/GenBank/DDBJ databases">
        <title>genome sequence of Deinococcus rubellus.</title>
        <authorList>
            <person name="Srinivasan S."/>
        </authorList>
    </citation>
    <scope>NUCLEOTIDE SEQUENCE</scope>
    <source>
        <strain evidence="1">Ant6</strain>
    </source>
</reference>
<evidence type="ECO:0000313" key="1">
    <source>
        <dbReference type="EMBL" id="UWX63981.1"/>
    </source>
</evidence>
<dbReference type="RefSeq" id="WP_260560257.1">
    <property type="nucleotide sequence ID" value="NZ_BAABEC010000020.1"/>
</dbReference>
<protein>
    <submittedName>
        <fullName evidence="1">AIM24 family protein</fullName>
    </submittedName>
</protein>
<dbReference type="SUPFAM" id="SSF51219">
    <property type="entry name" value="TRAP-like"/>
    <property type="match status" value="1"/>
</dbReference>
<organism evidence="1 2">
    <name type="scientific">Deinococcus rubellus</name>
    <dbReference type="NCBI Taxonomy" id="1889240"/>
    <lineage>
        <taxon>Bacteria</taxon>
        <taxon>Thermotogati</taxon>
        <taxon>Deinococcota</taxon>
        <taxon>Deinococci</taxon>
        <taxon>Deinococcales</taxon>
        <taxon>Deinococcaceae</taxon>
        <taxon>Deinococcus</taxon>
    </lineage>
</organism>
<dbReference type="Pfam" id="PF01987">
    <property type="entry name" value="AIM24"/>
    <property type="match status" value="1"/>
</dbReference>
<evidence type="ECO:0000313" key="2">
    <source>
        <dbReference type="Proteomes" id="UP001060261"/>
    </source>
</evidence>
<dbReference type="InterPro" id="IPR002838">
    <property type="entry name" value="AIM24"/>
</dbReference>